<dbReference type="InterPro" id="IPR050385">
    <property type="entry name" value="Archaeal_FAD_synthase"/>
</dbReference>
<evidence type="ECO:0000313" key="4">
    <source>
        <dbReference type="EMBL" id="KKS79400.1"/>
    </source>
</evidence>
<dbReference type="EMBL" id="LCEW01000035">
    <property type="protein sequence ID" value="KKS79400.1"/>
    <property type="molecule type" value="Genomic_DNA"/>
</dbReference>
<dbReference type="InterPro" id="IPR014729">
    <property type="entry name" value="Rossmann-like_a/b/a_fold"/>
</dbReference>
<evidence type="ECO:0000313" key="5">
    <source>
        <dbReference type="Proteomes" id="UP000034213"/>
    </source>
</evidence>
<keyword evidence="2" id="KW-0548">Nucleotidyltransferase</keyword>
<organism evidence="4 5">
    <name type="scientific">Candidatus Beckwithbacteria bacterium GW2011_GWA2_43_10</name>
    <dbReference type="NCBI Taxonomy" id="1618369"/>
    <lineage>
        <taxon>Bacteria</taxon>
        <taxon>Candidatus Beckwithiibacteriota</taxon>
    </lineage>
</organism>
<dbReference type="NCBIfam" id="TIGR00125">
    <property type="entry name" value="cyt_tran_rel"/>
    <property type="match status" value="1"/>
</dbReference>
<feature type="non-terminal residue" evidence="4">
    <location>
        <position position="69"/>
    </location>
</feature>
<comment type="caution">
    <text evidence="4">The sequence shown here is derived from an EMBL/GenBank/DDBJ whole genome shotgun (WGS) entry which is preliminary data.</text>
</comment>
<gene>
    <name evidence="4" type="ORF">UV54_C0035G0011</name>
</gene>
<evidence type="ECO:0000259" key="3">
    <source>
        <dbReference type="Pfam" id="PF01467"/>
    </source>
</evidence>
<reference evidence="4 5" key="1">
    <citation type="journal article" date="2015" name="Nature">
        <title>rRNA introns, odd ribosomes, and small enigmatic genomes across a large radiation of phyla.</title>
        <authorList>
            <person name="Brown C.T."/>
            <person name="Hug L.A."/>
            <person name="Thomas B.C."/>
            <person name="Sharon I."/>
            <person name="Castelle C.J."/>
            <person name="Singh A."/>
            <person name="Wilkins M.J."/>
            <person name="Williams K.H."/>
            <person name="Banfield J.F."/>
        </authorList>
    </citation>
    <scope>NUCLEOTIDE SEQUENCE [LARGE SCALE GENOMIC DNA]</scope>
</reference>
<dbReference type="InterPro" id="IPR004821">
    <property type="entry name" value="Cyt_trans-like"/>
</dbReference>
<dbReference type="Gene3D" id="3.40.50.620">
    <property type="entry name" value="HUPs"/>
    <property type="match status" value="1"/>
</dbReference>
<feature type="domain" description="Cytidyltransferase-like" evidence="3">
    <location>
        <begin position="5"/>
        <end position="63"/>
    </location>
</feature>
<name>A0A0G1C1A3_9BACT</name>
<protein>
    <submittedName>
        <fullName evidence="4">Bifunctional protein HldE</fullName>
    </submittedName>
</protein>
<keyword evidence="1" id="KW-0808">Transferase</keyword>
<dbReference type="AlphaFoldDB" id="A0A0G1C1A3"/>
<dbReference type="PANTHER" id="PTHR43793:SF1">
    <property type="entry name" value="FAD SYNTHASE"/>
    <property type="match status" value="1"/>
</dbReference>
<dbReference type="PANTHER" id="PTHR43793">
    <property type="entry name" value="FAD SYNTHASE"/>
    <property type="match status" value="1"/>
</dbReference>
<dbReference type="GO" id="GO:0016779">
    <property type="term" value="F:nucleotidyltransferase activity"/>
    <property type="evidence" value="ECO:0007669"/>
    <property type="project" value="UniProtKB-KW"/>
</dbReference>
<accession>A0A0G1C1A3</accession>
<dbReference type="STRING" id="1618369.UV54_C0035G0011"/>
<sequence length="69" mass="7621">MKVLVTGCFDVLHSEHKKFLKAAKKLGGTLLVGLETDARTRQLKGPGRPINSLRLRLKNLQQLGIADQV</sequence>
<dbReference type="Pfam" id="PF01467">
    <property type="entry name" value="CTP_transf_like"/>
    <property type="match status" value="1"/>
</dbReference>
<evidence type="ECO:0000256" key="2">
    <source>
        <dbReference type="ARBA" id="ARBA00022695"/>
    </source>
</evidence>
<evidence type="ECO:0000256" key="1">
    <source>
        <dbReference type="ARBA" id="ARBA00022679"/>
    </source>
</evidence>
<dbReference type="Proteomes" id="UP000034213">
    <property type="component" value="Unassembled WGS sequence"/>
</dbReference>
<proteinExistence type="predicted"/>
<dbReference type="SUPFAM" id="SSF52374">
    <property type="entry name" value="Nucleotidylyl transferase"/>
    <property type="match status" value="1"/>
</dbReference>